<evidence type="ECO:0000256" key="7">
    <source>
        <dbReference type="HAMAP-Rule" id="MF_01067"/>
    </source>
</evidence>
<dbReference type="AlphaFoldDB" id="A0A455TA56"/>
<dbReference type="RefSeq" id="WP_158344837.1">
    <property type="nucleotide sequence ID" value="NZ_AP019379.1"/>
</dbReference>
<sequence>MSIVGNSLYHDTFHFFYKKLKFIFLISLCTACITSYIDYLIIPDISNIYHICTNKYLHSHSFVGLIKEMNQQQQKILFKYSIIRSVSSLIGNALLAYSTITFVHIICTNKSFDYFLLAQDCISIFPNLFLLILLITCIIQLGFMLLIIPGILFCILCALSPIILITEKKNILQSLQNSIIITTNAIKMLISPIIIWLFFKFILLIIHSIFTFIPENILMLTLNVIINLITSILIIYLCRFYMLLPTFKII</sequence>
<evidence type="ECO:0000313" key="8">
    <source>
        <dbReference type="EMBL" id="BBI01227.1"/>
    </source>
</evidence>
<comment type="subcellular location">
    <subcellularLocation>
        <location evidence="1">Cell inner membrane</location>
        <topology evidence="1">Multi-pass membrane protein</topology>
    </subcellularLocation>
    <subcellularLocation>
        <location evidence="7">Cell membrane</location>
        <topology evidence="7">Multi-pass membrane protein</topology>
    </subcellularLocation>
</comment>
<name>A0A455TA56_9GAMM</name>
<evidence type="ECO:0000256" key="3">
    <source>
        <dbReference type="ARBA" id="ARBA00022475"/>
    </source>
</evidence>
<keyword evidence="6 7" id="KW-0472">Membrane</keyword>
<dbReference type="InterPro" id="IPR009627">
    <property type="entry name" value="UPF0259"/>
</dbReference>
<dbReference type="Proteomes" id="UP000317544">
    <property type="component" value="Chromosome"/>
</dbReference>
<dbReference type="EMBL" id="AP019379">
    <property type="protein sequence ID" value="BBI01227.1"/>
    <property type="molecule type" value="Genomic_DNA"/>
</dbReference>
<evidence type="ECO:0000256" key="6">
    <source>
        <dbReference type="ARBA" id="ARBA00023136"/>
    </source>
</evidence>
<evidence type="ECO:0000256" key="2">
    <source>
        <dbReference type="ARBA" id="ARBA00005633"/>
    </source>
</evidence>
<evidence type="ECO:0000256" key="5">
    <source>
        <dbReference type="ARBA" id="ARBA00022989"/>
    </source>
</evidence>
<dbReference type="OrthoDB" id="6554514at2"/>
<keyword evidence="3 7" id="KW-1003">Cell membrane</keyword>
<dbReference type="HAMAP" id="MF_01067">
    <property type="entry name" value="UPF0259"/>
    <property type="match status" value="1"/>
</dbReference>
<evidence type="ECO:0000256" key="4">
    <source>
        <dbReference type="ARBA" id="ARBA00022692"/>
    </source>
</evidence>
<comment type="similarity">
    <text evidence="2 7">Belongs to the UPF0259 family.</text>
</comment>
<feature type="transmembrane region" description="Helical" evidence="7">
    <location>
        <begin position="89"/>
        <end position="107"/>
    </location>
</feature>
<reference evidence="8 9" key="1">
    <citation type="journal article" date="2019" name="Proc. Natl. Acad. Sci. U.S.A.">
        <title>Exaggeration and cooption of innate immunity for social defense.</title>
        <authorList>
            <person name="Kutsukake M."/>
            <person name="Moriyama M."/>
            <person name="Shigenobu S."/>
            <person name="Meng X.-Y."/>
            <person name="Nikoh N."/>
            <person name="Noda C."/>
            <person name="Kobayashi S."/>
            <person name="Fukatsu T."/>
        </authorList>
    </citation>
    <scope>NUCLEOTIDE SEQUENCE [LARGE SCALE GENOMIC DNA]</scope>
    <source>
        <strain evidence="8 9">Nmo</strain>
    </source>
</reference>
<feature type="transmembrane region" description="Helical" evidence="7">
    <location>
        <begin position="141"/>
        <end position="165"/>
    </location>
</feature>
<organism evidence="8 9">
    <name type="scientific">Buchnera aphidicola</name>
    <name type="common">Nipponaphis monzeni</name>
    <dbReference type="NCBI Taxonomy" id="2495405"/>
    <lineage>
        <taxon>Bacteria</taxon>
        <taxon>Pseudomonadati</taxon>
        <taxon>Pseudomonadota</taxon>
        <taxon>Gammaproteobacteria</taxon>
        <taxon>Enterobacterales</taxon>
        <taxon>Erwiniaceae</taxon>
        <taxon>Buchnera</taxon>
    </lineage>
</organism>
<keyword evidence="4 7" id="KW-0812">Transmembrane</keyword>
<keyword evidence="5 7" id="KW-1133">Transmembrane helix</keyword>
<protein>
    <recommendedName>
        <fullName evidence="7">UPF0259 membrane protein BUCNMO_215</fullName>
    </recommendedName>
</protein>
<feature type="transmembrane region" description="Helical" evidence="7">
    <location>
        <begin position="186"/>
        <end position="210"/>
    </location>
</feature>
<evidence type="ECO:0000313" key="9">
    <source>
        <dbReference type="Proteomes" id="UP000317544"/>
    </source>
</evidence>
<feature type="transmembrane region" description="Helical" evidence="7">
    <location>
        <begin position="216"/>
        <end position="238"/>
    </location>
</feature>
<dbReference type="Pfam" id="PF06790">
    <property type="entry name" value="UPF0259"/>
    <property type="match status" value="1"/>
</dbReference>
<feature type="transmembrane region" description="Helical" evidence="7">
    <location>
        <begin position="22"/>
        <end position="42"/>
    </location>
</feature>
<keyword evidence="9" id="KW-1185">Reference proteome</keyword>
<feature type="transmembrane region" description="Helical" evidence="7">
    <location>
        <begin position="114"/>
        <end position="135"/>
    </location>
</feature>
<accession>A0A455TA56</accession>
<evidence type="ECO:0000256" key="1">
    <source>
        <dbReference type="ARBA" id="ARBA00004429"/>
    </source>
</evidence>
<dbReference type="GO" id="GO:0005886">
    <property type="term" value="C:plasma membrane"/>
    <property type="evidence" value="ECO:0007669"/>
    <property type="project" value="UniProtKB-SubCell"/>
</dbReference>
<proteinExistence type="inferred from homology"/>
<gene>
    <name evidence="8" type="primary">yciC</name>
    <name evidence="8" type="ORF">BUCNMO_215</name>
</gene>